<accession>A0A371BC99</accession>
<dbReference type="EMBL" id="QRGO01000001">
    <property type="protein sequence ID" value="RDV05188.1"/>
    <property type="molecule type" value="Genomic_DNA"/>
</dbReference>
<evidence type="ECO:0000313" key="2">
    <source>
        <dbReference type="EMBL" id="RDV05188.1"/>
    </source>
</evidence>
<name>A0A371BC99_9BRAD</name>
<dbReference type="Proteomes" id="UP000263993">
    <property type="component" value="Unassembled WGS sequence"/>
</dbReference>
<dbReference type="AlphaFoldDB" id="A0A371BC99"/>
<feature type="compositionally biased region" description="Low complexity" evidence="1">
    <location>
        <begin position="8"/>
        <end position="21"/>
    </location>
</feature>
<dbReference type="OrthoDB" id="8005693at2"/>
<feature type="compositionally biased region" description="Polar residues" evidence="1">
    <location>
        <begin position="27"/>
        <end position="42"/>
    </location>
</feature>
<reference evidence="3" key="1">
    <citation type="submission" date="2018-08" db="EMBL/GenBank/DDBJ databases">
        <authorList>
            <person name="Kim S.-J."/>
            <person name="Jung G.-Y."/>
        </authorList>
    </citation>
    <scope>NUCLEOTIDE SEQUENCE [LARGE SCALE GENOMIC DNA]</scope>
    <source>
        <strain evidence="3">GY_H</strain>
    </source>
</reference>
<keyword evidence="2" id="KW-0282">Flagellum</keyword>
<dbReference type="RefSeq" id="WP_115517215.1">
    <property type="nucleotide sequence ID" value="NZ_QRGO01000001.1"/>
</dbReference>
<feature type="region of interest" description="Disordered" evidence="1">
    <location>
        <begin position="1"/>
        <end position="42"/>
    </location>
</feature>
<keyword evidence="2" id="KW-0966">Cell projection</keyword>
<sequence>MRITGTNAASLSASPSAARRAGAGGTFSLSQFEQPSTPAPTTALRSVAGLDSLLALQGVEDPTEKKKRAVARGRKALDVLDELKLGMIGGGSLDTATIARLKVAAEGLTDGSGDSGLDGVLAEIDLRVAVELAKVARR</sequence>
<organism evidence="2 3">
    <name type="scientific">Undibacter mobilis</name>
    <dbReference type="NCBI Taxonomy" id="2292256"/>
    <lineage>
        <taxon>Bacteria</taxon>
        <taxon>Pseudomonadati</taxon>
        <taxon>Pseudomonadota</taxon>
        <taxon>Alphaproteobacteria</taxon>
        <taxon>Hyphomicrobiales</taxon>
        <taxon>Nitrobacteraceae</taxon>
        <taxon>Undibacter</taxon>
    </lineage>
</organism>
<evidence type="ECO:0000313" key="3">
    <source>
        <dbReference type="Proteomes" id="UP000263993"/>
    </source>
</evidence>
<proteinExistence type="predicted"/>
<keyword evidence="2" id="KW-0969">Cilium</keyword>
<comment type="caution">
    <text evidence="2">The sequence shown here is derived from an EMBL/GenBank/DDBJ whole genome shotgun (WGS) entry which is preliminary data.</text>
</comment>
<dbReference type="InterPro" id="IPR019704">
    <property type="entry name" value="Flagellar_assmbl_FliX_class2"/>
</dbReference>
<gene>
    <name evidence="2" type="primary">fliX</name>
    <name evidence="2" type="ORF">DXH78_11795</name>
</gene>
<dbReference type="GO" id="GO:0044781">
    <property type="term" value="P:bacterial-type flagellum organization"/>
    <property type="evidence" value="ECO:0007669"/>
    <property type="project" value="InterPro"/>
</dbReference>
<keyword evidence="3" id="KW-1185">Reference proteome</keyword>
<dbReference type="Pfam" id="PF10768">
    <property type="entry name" value="FliX"/>
    <property type="match status" value="1"/>
</dbReference>
<evidence type="ECO:0000256" key="1">
    <source>
        <dbReference type="SAM" id="MobiDB-lite"/>
    </source>
</evidence>
<protein>
    <submittedName>
        <fullName evidence="2">Flagellar assembly regulator FliX</fullName>
    </submittedName>
</protein>